<dbReference type="InterPro" id="IPR037069">
    <property type="entry name" value="AcylCoA_DH/ox_N_sf"/>
</dbReference>
<evidence type="ECO:0000256" key="1">
    <source>
        <dbReference type="ARBA" id="ARBA00001974"/>
    </source>
</evidence>
<feature type="domain" description="Acyl-CoA dehydrogenase/oxidase N-terminal" evidence="8">
    <location>
        <begin position="14"/>
        <end position="124"/>
    </location>
</feature>
<dbReference type="InterPro" id="IPR013786">
    <property type="entry name" value="AcylCoA_DH/ox_N"/>
</dbReference>
<dbReference type="SUPFAM" id="SSF47203">
    <property type="entry name" value="Acyl-CoA dehydrogenase C-terminal domain-like"/>
    <property type="match status" value="1"/>
</dbReference>
<comment type="cofactor">
    <cofactor evidence="1 5">
        <name>FAD</name>
        <dbReference type="ChEBI" id="CHEBI:57692"/>
    </cofactor>
</comment>
<dbReference type="Gene3D" id="1.20.140.10">
    <property type="entry name" value="Butyryl-CoA Dehydrogenase, subunit A, domain 3"/>
    <property type="match status" value="1"/>
</dbReference>
<dbReference type="InterPro" id="IPR046373">
    <property type="entry name" value="Acyl-CoA_Oxase/DH_mid-dom_sf"/>
</dbReference>
<dbReference type="EMBL" id="JBFPJR010000023">
    <property type="protein sequence ID" value="MEX0428577.1"/>
    <property type="molecule type" value="Genomic_DNA"/>
</dbReference>
<evidence type="ECO:0000259" key="6">
    <source>
        <dbReference type="Pfam" id="PF00441"/>
    </source>
</evidence>
<dbReference type="Gene3D" id="2.40.110.10">
    <property type="entry name" value="Butyryl-CoA Dehydrogenase, subunit A, domain 2"/>
    <property type="match status" value="1"/>
</dbReference>
<comment type="similarity">
    <text evidence="2 5">Belongs to the acyl-CoA dehydrogenase family.</text>
</comment>
<comment type="caution">
    <text evidence="9">The sequence shown here is derived from an EMBL/GenBank/DDBJ whole genome shotgun (WGS) entry which is preliminary data.</text>
</comment>
<protein>
    <submittedName>
        <fullName evidence="9">Acyl-CoA dehydrogenase family protein</fullName>
    </submittedName>
</protein>
<dbReference type="Pfam" id="PF00441">
    <property type="entry name" value="Acyl-CoA_dh_1"/>
    <property type="match status" value="1"/>
</dbReference>
<dbReference type="Proteomes" id="UP001556631">
    <property type="component" value="Unassembled WGS sequence"/>
</dbReference>
<evidence type="ECO:0000313" key="10">
    <source>
        <dbReference type="Proteomes" id="UP001556631"/>
    </source>
</evidence>
<sequence>MTAARRWPSYGLDEEHLALRAVARQVAEEQLAPYAAEVDEQAAFPEKGVSAVFAAGLHAVTLPEEYGGQGGDHLAGAVVAEELARVCATTQQVSGANELTAVPLLLAASAEQKARYLPRLASGEWLGAFALSEPEAGSDVAAIATRATRTGDGWVLRGTKRWITNAGRADVYVLFASTDPAARGRGLSAFLVEATDSGLSFGPPERKMGLRGSPTCEVHLADVRLPADRLVGRPCDGMRIALDTLDRTRTTAAAQAVGLAQGALDVATDYLRQRQQFGRPLADFQGLRFMVADMEIAVRAARAATYAAAREIDAGGPDVAAAGAVAKCLASDTAMKVTTDAVQLLGG</sequence>
<name>A0ABV3T062_9ACTN</name>
<evidence type="ECO:0000256" key="5">
    <source>
        <dbReference type="RuleBase" id="RU362125"/>
    </source>
</evidence>
<proteinExistence type="inferred from homology"/>
<dbReference type="Gene3D" id="1.10.540.10">
    <property type="entry name" value="Acyl-CoA dehydrogenase/oxidase, N-terminal domain"/>
    <property type="match status" value="1"/>
</dbReference>
<dbReference type="Pfam" id="PF02770">
    <property type="entry name" value="Acyl-CoA_dh_M"/>
    <property type="match status" value="1"/>
</dbReference>
<dbReference type="InterPro" id="IPR006089">
    <property type="entry name" value="Acyl-CoA_DH_CS"/>
</dbReference>
<evidence type="ECO:0000256" key="2">
    <source>
        <dbReference type="ARBA" id="ARBA00009347"/>
    </source>
</evidence>
<evidence type="ECO:0000256" key="3">
    <source>
        <dbReference type="ARBA" id="ARBA00022630"/>
    </source>
</evidence>
<feature type="domain" description="Acyl-CoA oxidase/dehydrogenase middle" evidence="7">
    <location>
        <begin position="128"/>
        <end position="223"/>
    </location>
</feature>
<dbReference type="PROSITE" id="PS00072">
    <property type="entry name" value="ACYL_COA_DH_1"/>
    <property type="match status" value="1"/>
</dbReference>
<evidence type="ECO:0000313" key="9">
    <source>
        <dbReference type="EMBL" id="MEX0428577.1"/>
    </source>
</evidence>
<dbReference type="PANTHER" id="PTHR43884:SF12">
    <property type="entry name" value="ISOVALERYL-COA DEHYDROGENASE, MITOCHONDRIAL-RELATED"/>
    <property type="match status" value="1"/>
</dbReference>
<dbReference type="SUPFAM" id="SSF56645">
    <property type="entry name" value="Acyl-CoA dehydrogenase NM domain-like"/>
    <property type="match status" value="1"/>
</dbReference>
<keyword evidence="4 5" id="KW-0274">FAD</keyword>
<dbReference type="InterPro" id="IPR036250">
    <property type="entry name" value="AcylCo_DH-like_C"/>
</dbReference>
<dbReference type="InterPro" id="IPR006091">
    <property type="entry name" value="Acyl-CoA_Oxase/DH_mid-dom"/>
</dbReference>
<evidence type="ECO:0000259" key="7">
    <source>
        <dbReference type="Pfam" id="PF02770"/>
    </source>
</evidence>
<dbReference type="Pfam" id="PF02771">
    <property type="entry name" value="Acyl-CoA_dh_N"/>
    <property type="match status" value="1"/>
</dbReference>
<keyword evidence="5" id="KW-0560">Oxidoreductase</keyword>
<gene>
    <name evidence="9" type="ORF">AB3X52_13175</name>
</gene>
<feature type="non-terminal residue" evidence="9">
    <location>
        <position position="347"/>
    </location>
</feature>
<keyword evidence="3 5" id="KW-0285">Flavoprotein</keyword>
<keyword evidence="10" id="KW-1185">Reference proteome</keyword>
<dbReference type="RefSeq" id="WP_367994549.1">
    <property type="nucleotide sequence ID" value="NZ_JBFPJR010000023.1"/>
</dbReference>
<dbReference type="InterPro" id="IPR009100">
    <property type="entry name" value="AcylCoA_DH/oxidase_NM_dom_sf"/>
</dbReference>
<organism evidence="9 10">
    <name type="scientific">Nocardioides eburneus</name>
    <dbReference type="NCBI Taxonomy" id="3231482"/>
    <lineage>
        <taxon>Bacteria</taxon>
        <taxon>Bacillati</taxon>
        <taxon>Actinomycetota</taxon>
        <taxon>Actinomycetes</taxon>
        <taxon>Propionibacteriales</taxon>
        <taxon>Nocardioidaceae</taxon>
        <taxon>Nocardioides</taxon>
    </lineage>
</organism>
<dbReference type="InterPro" id="IPR009075">
    <property type="entry name" value="AcylCo_DH/oxidase_C"/>
</dbReference>
<evidence type="ECO:0000259" key="8">
    <source>
        <dbReference type="Pfam" id="PF02771"/>
    </source>
</evidence>
<accession>A0ABV3T062</accession>
<feature type="domain" description="Acyl-CoA dehydrogenase/oxidase C-terminal" evidence="6">
    <location>
        <begin position="236"/>
        <end position="347"/>
    </location>
</feature>
<evidence type="ECO:0000256" key="4">
    <source>
        <dbReference type="ARBA" id="ARBA00022827"/>
    </source>
</evidence>
<dbReference type="PIRSF" id="PIRSF016578">
    <property type="entry name" value="HsaA"/>
    <property type="match status" value="1"/>
</dbReference>
<dbReference type="PANTHER" id="PTHR43884">
    <property type="entry name" value="ACYL-COA DEHYDROGENASE"/>
    <property type="match status" value="1"/>
</dbReference>
<reference evidence="9 10" key="1">
    <citation type="submission" date="2024-07" db="EMBL/GenBank/DDBJ databases">
        <authorList>
            <person name="Lee S."/>
            <person name="Kang M."/>
        </authorList>
    </citation>
    <scope>NUCLEOTIDE SEQUENCE [LARGE SCALE GENOMIC DNA]</scope>
    <source>
        <strain evidence="9 10">DS6</strain>
    </source>
</reference>